<evidence type="ECO:0000313" key="2">
    <source>
        <dbReference type="Proteomes" id="UP000281028"/>
    </source>
</evidence>
<dbReference type="PANTHER" id="PTHR12526">
    <property type="entry name" value="GLYCOSYLTRANSFERASE"/>
    <property type="match status" value="1"/>
</dbReference>
<dbReference type="AlphaFoldDB" id="A0A3S1DNF1"/>
<accession>A0A3S1DNF1</accession>
<dbReference type="EMBL" id="RIAR02000001">
    <property type="protein sequence ID" value="NSL86684.1"/>
    <property type="molecule type" value="Genomic_DNA"/>
</dbReference>
<keyword evidence="2" id="KW-1185">Reference proteome</keyword>
<evidence type="ECO:0000313" key="1">
    <source>
        <dbReference type="EMBL" id="NSL86684.1"/>
    </source>
</evidence>
<name>A0A3S1DNF1_9BACT</name>
<proteinExistence type="predicted"/>
<dbReference type="OrthoDB" id="9816564at2"/>
<protein>
    <submittedName>
        <fullName evidence="1">Glycosyltransferase</fullName>
    </submittedName>
</protein>
<dbReference type="PANTHER" id="PTHR12526:SF630">
    <property type="entry name" value="GLYCOSYLTRANSFERASE"/>
    <property type="match status" value="1"/>
</dbReference>
<dbReference type="SUPFAM" id="SSF53756">
    <property type="entry name" value="UDP-Glycosyltransferase/glycogen phosphorylase"/>
    <property type="match status" value="1"/>
</dbReference>
<dbReference type="Gene3D" id="3.40.50.2000">
    <property type="entry name" value="Glycogen Phosphorylase B"/>
    <property type="match status" value="1"/>
</dbReference>
<organism evidence="1 2">
    <name type="scientific">Chitinophaga solisilvae</name>
    <dbReference type="NCBI Taxonomy" id="1233460"/>
    <lineage>
        <taxon>Bacteria</taxon>
        <taxon>Pseudomonadati</taxon>
        <taxon>Bacteroidota</taxon>
        <taxon>Chitinophagia</taxon>
        <taxon>Chitinophagales</taxon>
        <taxon>Chitinophagaceae</taxon>
        <taxon>Chitinophaga</taxon>
    </lineage>
</organism>
<dbReference type="Proteomes" id="UP000281028">
    <property type="component" value="Unassembled WGS sequence"/>
</dbReference>
<dbReference type="Pfam" id="PF13692">
    <property type="entry name" value="Glyco_trans_1_4"/>
    <property type="match status" value="1"/>
</dbReference>
<dbReference type="Gene3D" id="3.40.50.11010">
    <property type="match status" value="1"/>
</dbReference>
<sequence>MCIRNRDIVIIGLQPWYTKIGSNCKNIAQEFAKENRVLYVNVPLDRRTAMTEKNNPDISHHLQVVNGKEPSLVQLNENFWNLYPSRVLESINWLPSTSLFSVFNKLNNRRFAKSIQAAIRQLGFENIILFNDNDIFRGYHLKELLRPAVYVYYSRDYLLAVDYWKKHGEKIEPMHIAKADVGVANSLYLADRLKTYNPNSYYVGQGCDLNLFNPDKHYEMPTDITGISGTVIGYVGALTSLRLDIPLLEKMAQAKPQWKIVLVGHEDEAFRKSALHHLPNVYFTGGKPMHLLPAYIRHFDICINPQVVNDLTVGNYPLKVDEYLAMGKPVLATRTPTMELFRDHVYLAEDLSSYISQAEKALAENSDEKAAARRGFALSHTWENSAAAIYDAILSFEQPVKRGHLSEHC</sequence>
<comment type="caution">
    <text evidence="1">The sequence shown here is derived from an EMBL/GenBank/DDBJ whole genome shotgun (WGS) entry which is preliminary data.</text>
</comment>
<reference evidence="1" key="1">
    <citation type="submission" date="2020-05" db="EMBL/GenBank/DDBJ databases">
        <title>Chitinophaga laudate sp. nov., isolated from a tropical peat swamp.</title>
        <authorList>
            <person name="Goh C.B.S."/>
            <person name="Lee M.S."/>
            <person name="Parimannan S."/>
            <person name="Pasbakhsh P."/>
            <person name="Yule C.M."/>
            <person name="Rajandas H."/>
            <person name="Loke S."/>
            <person name="Croft L."/>
            <person name="Tan J.B.L."/>
        </authorList>
    </citation>
    <scope>NUCLEOTIDE SEQUENCE</scope>
    <source>
        <strain evidence="1">Mgbs1</strain>
    </source>
</reference>
<gene>
    <name evidence="1" type="ORF">ECE50_007575</name>
</gene>